<evidence type="ECO:0000313" key="2">
    <source>
        <dbReference type="Proteomes" id="UP000824533"/>
    </source>
</evidence>
<sequence length="744" mass="84770">METCMRGFSFMPEAKVDVIDLQDFIEIDFTKSNVPVEKHRHDAEEVDNMQDIWSECQEYPAEYDRDESSSRRLQVEQQAEETRHDTLDQQKMTTRAPGRPKILRTGSVGRPKKIYQTRKVERSVTSTDANEVEDFAGSTEITLKNALKNDPYQFLEQLPEPLLKELMETELQKMQKENAELKISAREGDEENVMFHIFDDEKDDEKDEVSGAEVEVLNDSLCSPCTVREKPNEEFSEDQMSNSLIHTATIDKESSTKSTENVSNVIESSIYCAKVKDLRMKIDEQMLTILTWLERRDVLNAEAEDVLRMCKRSAEFSNRFNRIYMYQLHRQMHDLKRHSTNVLPFAKHTQFQSQMVRVVSLHQNMYQAYQVLYKSLEQTSCLRESADCLRCLVQVTRDAAALCRSAPTPKDFAAAANLYNDAVLVSCDKLDEVLNEYSTRMAELLNTTGHNSTSTSHKSKSSGKKRSLRKWKNSNIKSGTEADARLSMYSLETLRSNLNTKLTNSKDNQSSGTSKVRGNLNSVYSIRKKNPEKNEQAPKSHGKSPRCRRPLMRDPHAGKPRAPKSLKETDIRTMVEAVETCTSSHMSREVSPRGSPKEQTPRRRNKEITPRNKPDETTQRKSQTSTPRPRVRLRSPAKTGKIRQSSPTLKPALSSVRSDSNNTECSQMPITPISKVQCAKKGVRKDSPQSRSKERPEEPKAESAKPSPRLERVAVVTGNIEKKVEREDEKQPINVALLGSGFPL</sequence>
<protein>
    <submittedName>
        <fullName evidence="1">Uncharacterized protein</fullName>
    </submittedName>
</protein>
<organism evidence="1 2">
    <name type="scientific">Dendrolimus kikuchii</name>
    <dbReference type="NCBI Taxonomy" id="765133"/>
    <lineage>
        <taxon>Eukaryota</taxon>
        <taxon>Metazoa</taxon>
        <taxon>Ecdysozoa</taxon>
        <taxon>Arthropoda</taxon>
        <taxon>Hexapoda</taxon>
        <taxon>Insecta</taxon>
        <taxon>Pterygota</taxon>
        <taxon>Neoptera</taxon>
        <taxon>Endopterygota</taxon>
        <taxon>Lepidoptera</taxon>
        <taxon>Glossata</taxon>
        <taxon>Ditrysia</taxon>
        <taxon>Bombycoidea</taxon>
        <taxon>Lasiocampidae</taxon>
        <taxon>Dendrolimus</taxon>
    </lineage>
</organism>
<accession>A0ACC1CZF6</accession>
<reference evidence="1 2" key="1">
    <citation type="journal article" date="2021" name="Front. Genet.">
        <title>Chromosome-Level Genome Assembly Reveals Significant Gene Expansion in the Toll and IMD Signaling Pathways of Dendrolimus kikuchii.</title>
        <authorList>
            <person name="Zhou J."/>
            <person name="Wu P."/>
            <person name="Xiong Z."/>
            <person name="Liu N."/>
            <person name="Zhao N."/>
            <person name="Ji M."/>
            <person name="Qiu Y."/>
            <person name="Yang B."/>
        </authorList>
    </citation>
    <scope>NUCLEOTIDE SEQUENCE [LARGE SCALE GENOMIC DNA]</scope>
    <source>
        <strain evidence="1">Ann1</strain>
    </source>
</reference>
<dbReference type="Proteomes" id="UP000824533">
    <property type="component" value="Linkage Group LG13"/>
</dbReference>
<name>A0ACC1CZF6_9NEOP</name>
<evidence type="ECO:0000313" key="1">
    <source>
        <dbReference type="EMBL" id="KAJ0176870.1"/>
    </source>
</evidence>
<keyword evidence="2" id="KW-1185">Reference proteome</keyword>
<dbReference type="EMBL" id="CM034399">
    <property type="protein sequence ID" value="KAJ0176870.1"/>
    <property type="molecule type" value="Genomic_DNA"/>
</dbReference>
<proteinExistence type="predicted"/>
<comment type="caution">
    <text evidence="1">The sequence shown here is derived from an EMBL/GenBank/DDBJ whole genome shotgun (WGS) entry which is preliminary data.</text>
</comment>
<gene>
    <name evidence="1" type="ORF">K1T71_008049</name>
</gene>